<dbReference type="Proteomes" id="UP000249794">
    <property type="component" value="Unassembled WGS sequence"/>
</dbReference>
<dbReference type="PANTHER" id="PTHR34599">
    <property type="entry name" value="PEROXIDASE-RELATED"/>
    <property type="match status" value="1"/>
</dbReference>
<name>A0A2W4ZUK7_9CYAN</name>
<comment type="caution">
    <text evidence="1">The sequence shown here is derived from an EMBL/GenBank/DDBJ whole genome shotgun (WGS) entry which is preliminary data.</text>
</comment>
<dbReference type="EMBL" id="QBMP01000032">
    <property type="protein sequence ID" value="PZO58588.1"/>
    <property type="molecule type" value="Genomic_DNA"/>
</dbReference>
<dbReference type="InterPro" id="IPR052559">
    <property type="entry name" value="V-haloperoxidase"/>
</dbReference>
<dbReference type="InterPro" id="IPR016119">
    <property type="entry name" value="Br/Cl_peroxidase_C"/>
</dbReference>
<dbReference type="InterPro" id="IPR036938">
    <property type="entry name" value="PAP2/HPO_sf"/>
</dbReference>
<reference evidence="1 2" key="2">
    <citation type="submission" date="2018-06" db="EMBL/GenBank/DDBJ databases">
        <title>Metagenomic assembly of (sub)arctic Cyanobacteria and their associated microbiome from non-axenic cultures.</title>
        <authorList>
            <person name="Baurain D."/>
        </authorList>
    </citation>
    <scope>NUCLEOTIDE SEQUENCE [LARGE SCALE GENOMIC DNA]</scope>
    <source>
        <strain evidence="1">ULC027bin1</strain>
    </source>
</reference>
<dbReference type="AlphaFoldDB" id="A0A2W4ZUK7"/>
<evidence type="ECO:0000313" key="1">
    <source>
        <dbReference type="EMBL" id="PZO58588.1"/>
    </source>
</evidence>
<proteinExistence type="predicted"/>
<gene>
    <name evidence="1" type="ORF">DCF15_05010</name>
</gene>
<reference evidence="2" key="1">
    <citation type="submission" date="2018-04" db="EMBL/GenBank/DDBJ databases">
        <authorList>
            <person name="Cornet L."/>
        </authorList>
    </citation>
    <scope>NUCLEOTIDE SEQUENCE [LARGE SCALE GENOMIC DNA]</scope>
</reference>
<protein>
    <submittedName>
        <fullName evidence="1">Bromoperoxidase</fullName>
    </submittedName>
</protein>
<dbReference type="SUPFAM" id="SSF48317">
    <property type="entry name" value="Acid phosphatase/Vanadium-dependent haloperoxidase"/>
    <property type="match status" value="1"/>
</dbReference>
<evidence type="ECO:0000313" key="2">
    <source>
        <dbReference type="Proteomes" id="UP000249794"/>
    </source>
</evidence>
<dbReference type="GO" id="GO:0004601">
    <property type="term" value="F:peroxidase activity"/>
    <property type="evidence" value="ECO:0007669"/>
    <property type="project" value="UniProtKB-KW"/>
</dbReference>
<sequence>MESRKEQALKLRNAAAQIAQSRLPIQHQANGDELRYRFNEDPTTVRGGKASHIANYTKGLPHEEKDGLISNPNDYQQFVKGIDSGNPRDFQDTPLGPKGSLPGQPIEWKSKFTQSVDTNVRAWESAGAGLTFDLEGPDAQSVTMPPAPTIDSDEYIAEVAELYEMSLLRDVPFAEFDSHPDVAAATARLNNLTWFQNTPLPLTDAARARRRGYLTPQNVFRGAAFGNQVGPYLSQFLLRGTPELGGDKDGVLDGLVAYGATVFTNKVRTATPHRDYVTTWQWWIDVQNGADLRRRETYESGEQKYRFITTPRDLATYVHYDALYQAYLNACLSMLAIGVPFDPGIPFQGQDTFDHQQGFAHFGGPHILSLVTEVATRALKAVRYQKFNVHRRTRPEAIAGHIHQWRNTQLPSLAPVARLSDKISDTLHKVSLHNQAQNQRYAAELGASCHDTRNEFTGENIYLLPMAFPEGSPMHPSYGAGHATVAGACVTILKAFFDHGYVLPQPYAVSRDGTQLESVDHGLSLSVEGELNKLAANIAIGRNWAGVHFYTDYYESVRLGERIALGILEEQKLTYGENFSMTVPLFDGGSVRI</sequence>
<keyword evidence="1" id="KW-0560">Oxidoreductase</keyword>
<keyword evidence="1" id="KW-0575">Peroxidase</keyword>
<accession>A0A2W4ZUK7</accession>
<dbReference type="Gene3D" id="1.10.606.10">
    <property type="entry name" value="Vanadium-containing Chloroperoxidase, domain 2"/>
    <property type="match status" value="1"/>
</dbReference>
<organism evidence="1 2">
    <name type="scientific">Phormidesmis priestleyi</name>
    <dbReference type="NCBI Taxonomy" id="268141"/>
    <lineage>
        <taxon>Bacteria</taxon>
        <taxon>Bacillati</taxon>
        <taxon>Cyanobacteriota</taxon>
        <taxon>Cyanophyceae</taxon>
        <taxon>Leptolyngbyales</taxon>
        <taxon>Leptolyngbyaceae</taxon>
        <taxon>Phormidesmis</taxon>
    </lineage>
</organism>
<dbReference type="CDD" id="cd03398">
    <property type="entry name" value="PAP2_haloperoxidase"/>
    <property type="match status" value="1"/>
</dbReference>
<dbReference type="PANTHER" id="PTHR34599:SF1">
    <property type="entry name" value="PHOSPHATIDIC ACID PHOSPHATASE TYPE 2_HALOPEROXIDASE DOMAIN-CONTAINING PROTEIN"/>
    <property type="match status" value="1"/>
</dbReference>